<feature type="compositionally biased region" description="Polar residues" evidence="1">
    <location>
        <begin position="37"/>
        <end position="47"/>
    </location>
</feature>
<dbReference type="AlphaFoldDB" id="A0A8S9I9C7"/>
<evidence type="ECO:0000256" key="1">
    <source>
        <dbReference type="SAM" id="MobiDB-lite"/>
    </source>
</evidence>
<protein>
    <submittedName>
        <fullName evidence="2">Uncharacterized protein</fullName>
    </submittedName>
</protein>
<feature type="region of interest" description="Disordered" evidence="1">
    <location>
        <begin position="1"/>
        <end position="70"/>
    </location>
</feature>
<reference evidence="2" key="1">
    <citation type="submission" date="2019-12" db="EMBL/GenBank/DDBJ databases">
        <title>Genome sequencing and annotation of Brassica cretica.</title>
        <authorList>
            <person name="Studholme D.J."/>
            <person name="Sarris P.F."/>
        </authorList>
    </citation>
    <scope>NUCLEOTIDE SEQUENCE</scope>
    <source>
        <strain evidence="2">PFS-001/15</strain>
        <tissue evidence="2">Leaf</tissue>
    </source>
</reference>
<sequence>MPLRQARRGEAYLPIPISSSRDSSPPSTPEPLPTPSFEDTPSGSSFESDPFEDSHEDIPLQMPKPMSPDP</sequence>
<feature type="compositionally biased region" description="Low complexity" evidence="1">
    <location>
        <begin position="14"/>
        <end position="25"/>
    </location>
</feature>
<dbReference type="EMBL" id="QGKW02001911">
    <property type="protein sequence ID" value="KAF2566228.1"/>
    <property type="molecule type" value="Genomic_DNA"/>
</dbReference>
<dbReference type="Proteomes" id="UP000712281">
    <property type="component" value="Unassembled WGS sequence"/>
</dbReference>
<comment type="caution">
    <text evidence="2">The sequence shown here is derived from an EMBL/GenBank/DDBJ whole genome shotgun (WGS) entry which is preliminary data.</text>
</comment>
<organism evidence="2 3">
    <name type="scientific">Brassica cretica</name>
    <name type="common">Mustard</name>
    <dbReference type="NCBI Taxonomy" id="69181"/>
    <lineage>
        <taxon>Eukaryota</taxon>
        <taxon>Viridiplantae</taxon>
        <taxon>Streptophyta</taxon>
        <taxon>Embryophyta</taxon>
        <taxon>Tracheophyta</taxon>
        <taxon>Spermatophyta</taxon>
        <taxon>Magnoliopsida</taxon>
        <taxon>eudicotyledons</taxon>
        <taxon>Gunneridae</taxon>
        <taxon>Pentapetalae</taxon>
        <taxon>rosids</taxon>
        <taxon>malvids</taxon>
        <taxon>Brassicales</taxon>
        <taxon>Brassicaceae</taxon>
        <taxon>Brassiceae</taxon>
        <taxon>Brassica</taxon>
    </lineage>
</organism>
<accession>A0A8S9I9C7</accession>
<evidence type="ECO:0000313" key="2">
    <source>
        <dbReference type="EMBL" id="KAF2566228.1"/>
    </source>
</evidence>
<evidence type="ECO:0000313" key="3">
    <source>
        <dbReference type="Proteomes" id="UP000712281"/>
    </source>
</evidence>
<gene>
    <name evidence="2" type="ORF">F2Q68_00025435</name>
</gene>
<proteinExistence type="predicted"/>
<name>A0A8S9I9C7_BRACR</name>